<dbReference type="EMBL" id="JBHSBI010000049">
    <property type="protein sequence ID" value="MFC4015717.1"/>
    <property type="molecule type" value="Genomic_DNA"/>
</dbReference>
<dbReference type="Proteomes" id="UP001595851">
    <property type="component" value="Unassembled WGS sequence"/>
</dbReference>
<comment type="caution">
    <text evidence="1">The sequence shown here is derived from an EMBL/GenBank/DDBJ whole genome shotgun (WGS) entry which is preliminary data.</text>
</comment>
<dbReference type="RefSeq" id="WP_379535524.1">
    <property type="nucleotide sequence ID" value="NZ_JBHSBI010000049.1"/>
</dbReference>
<reference evidence="2" key="1">
    <citation type="journal article" date="2019" name="Int. J. Syst. Evol. Microbiol.">
        <title>The Global Catalogue of Microorganisms (GCM) 10K type strain sequencing project: providing services to taxonomists for standard genome sequencing and annotation.</title>
        <authorList>
            <consortium name="The Broad Institute Genomics Platform"/>
            <consortium name="The Broad Institute Genome Sequencing Center for Infectious Disease"/>
            <person name="Wu L."/>
            <person name="Ma J."/>
        </authorList>
    </citation>
    <scope>NUCLEOTIDE SEQUENCE [LARGE SCALE GENOMIC DNA]</scope>
    <source>
        <strain evidence="2">TBRC 1276</strain>
    </source>
</reference>
<gene>
    <name evidence="1" type="ORF">ACFOY2_51495</name>
</gene>
<protein>
    <submittedName>
        <fullName evidence="1">SUKH-4 family immunity protein</fullName>
    </submittedName>
</protein>
<dbReference type="Pfam" id="PF14435">
    <property type="entry name" value="SUKH-4"/>
    <property type="match status" value="1"/>
</dbReference>
<accession>A0ABV8GTR7</accession>
<evidence type="ECO:0000313" key="2">
    <source>
        <dbReference type="Proteomes" id="UP001595851"/>
    </source>
</evidence>
<proteinExistence type="predicted"/>
<evidence type="ECO:0000313" key="1">
    <source>
        <dbReference type="EMBL" id="MFC4015717.1"/>
    </source>
</evidence>
<name>A0ABV8GTR7_9ACTN</name>
<sequence>MPAHEEMAALYGRENLFTASAAELEKFALTPKDAEALGVVGLPTDSSPFFTTQVEGGPEFLAVFDVTTSKGVDHREVVIGGPPGDPGMRFSLSAYEGFITLIQFDGPRPKGEVVNNNLGEFIEFLYQIRLHETRSADDPAVRDESFRELSSRLRAIDPFSFERPDDWWFMALEFMRG</sequence>
<keyword evidence="2" id="KW-1185">Reference proteome</keyword>
<organism evidence="1 2">
    <name type="scientific">Nonomuraea purpurea</name>
    <dbReference type="NCBI Taxonomy" id="1849276"/>
    <lineage>
        <taxon>Bacteria</taxon>
        <taxon>Bacillati</taxon>
        <taxon>Actinomycetota</taxon>
        <taxon>Actinomycetes</taxon>
        <taxon>Streptosporangiales</taxon>
        <taxon>Streptosporangiaceae</taxon>
        <taxon>Nonomuraea</taxon>
    </lineage>
</organism>
<dbReference type="InterPro" id="IPR025851">
    <property type="entry name" value="SUKH-4"/>
</dbReference>